<dbReference type="Gene3D" id="1.10.287.130">
    <property type="match status" value="1"/>
</dbReference>
<feature type="domain" description="PAC" evidence="8">
    <location>
        <begin position="57"/>
        <end position="110"/>
    </location>
</feature>
<protein>
    <recommendedName>
        <fullName evidence="2">histidine kinase</fullName>
        <ecNumber evidence="2">2.7.13.3</ecNumber>
    </recommendedName>
</protein>
<dbReference type="CDD" id="cd00130">
    <property type="entry name" value="PAS"/>
    <property type="match status" value="1"/>
</dbReference>
<evidence type="ECO:0000256" key="1">
    <source>
        <dbReference type="ARBA" id="ARBA00000085"/>
    </source>
</evidence>
<reference evidence="9 10" key="1">
    <citation type="submission" date="2023-08" db="EMBL/GenBank/DDBJ databases">
        <title>The draft genome sequence of Paracraurococcus sp. LOR1-02.</title>
        <authorList>
            <person name="Kingkaew E."/>
            <person name="Tanasupawat S."/>
        </authorList>
    </citation>
    <scope>NUCLEOTIDE SEQUENCE [LARGE SCALE GENOMIC DNA]</scope>
    <source>
        <strain evidence="9 10">LOR1-02</strain>
    </source>
</reference>
<feature type="non-terminal residue" evidence="9">
    <location>
        <position position="165"/>
    </location>
</feature>
<evidence type="ECO:0000256" key="7">
    <source>
        <dbReference type="ARBA" id="ARBA00023012"/>
    </source>
</evidence>
<evidence type="ECO:0000313" key="10">
    <source>
        <dbReference type="Proteomes" id="UP001243009"/>
    </source>
</evidence>
<dbReference type="InterPro" id="IPR003661">
    <property type="entry name" value="HisK_dim/P_dom"/>
</dbReference>
<keyword evidence="3" id="KW-0808">Transferase</keyword>
<dbReference type="InterPro" id="IPR013656">
    <property type="entry name" value="PAS_4"/>
</dbReference>
<keyword evidence="5" id="KW-0418">Kinase</keyword>
<dbReference type="EMBL" id="JAUTWS010000465">
    <property type="protein sequence ID" value="MDO9714682.1"/>
    <property type="molecule type" value="Genomic_DNA"/>
</dbReference>
<accession>A0ABT9EEN5</accession>
<dbReference type="PANTHER" id="PTHR43065">
    <property type="entry name" value="SENSOR HISTIDINE KINASE"/>
    <property type="match status" value="1"/>
</dbReference>
<dbReference type="InterPro" id="IPR035965">
    <property type="entry name" value="PAS-like_dom_sf"/>
</dbReference>
<dbReference type="InterPro" id="IPR036097">
    <property type="entry name" value="HisK_dim/P_sf"/>
</dbReference>
<dbReference type="CDD" id="cd00082">
    <property type="entry name" value="HisKA"/>
    <property type="match status" value="1"/>
</dbReference>
<sequence>RVVFSNPEAERILGRPLAEAPDWRAYTASFGALHPDGRTLTADEYPLARAVLRGERVDHEALMHRRDGEALVHLEVSAAPIRDAAGRVELAIATFQDVTARARAEQALRRAQRLEAMGQLTGGVAHDFNNLLMVASGNLQLLARRTSDEVLLRFARGALEALRRG</sequence>
<feature type="non-terminal residue" evidence="9">
    <location>
        <position position="1"/>
    </location>
</feature>
<keyword evidence="7" id="KW-0902">Two-component regulatory system</keyword>
<proteinExistence type="predicted"/>
<name>A0ABT9EEN5_9PROT</name>
<dbReference type="RefSeq" id="WP_305109484.1">
    <property type="nucleotide sequence ID" value="NZ_JAUTWS010000465.1"/>
</dbReference>
<dbReference type="SMART" id="SM00086">
    <property type="entry name" value="PAC"/>
    <property type="match status" value="1"/>
</dbReference>
<gene>
    <name evidence="9" type="ORF">Q7A36_40815</name>
</gene>
<evidence type="ECO:0000256" key="5">
    <source>
        <dbReference type="ARBA" id="ARBA00022777"/>
    </source>
</evidence>
<evidence type="ECO:0000256" key="4">
    <source>
        <dbReference type="ARBA" id="ARBA00022741"/>
    </source>
</evidence>
<comment type="caution">
    <text evidence="9">The sequence shown here is derived from an EMBL/GenBank/DDBJ whole genome shotgun (WGS) entry which is preliminary data.</text>
</comment>
<dbReference type="SUPFAM" id="SSF55785">
    <property type="entry name" value="PYP-like sensor domain (PAS domain)"/>
    <property type="match status" value="1"/>
</dbReference>
<comment type="catalytic activity">
    <reaction evidence="1">
        <text>ATP + protein L-histidine = ADP + protein N-phospho-L-histidine.</text>
        <dbReference type="EC" id="2.7.13.3"/>
    </reaction>
</comment>
<dbReference type="Proteomes" id="UP001243009">
    <property type="component" value="Unassembled WGS sequence"/>
</dbReference>
<dbReference type="PROSITE" id="PS50113">
    <property type="entry name" value="PAC"/>
    <property type="match status" value="1"/>
</dbReference>
<keyword evidence="6" id="KW-0067">ATP-binding</keyword>
<evidence type="ECO:0000256" key="2">
    <source>
        <dbReference type="ARBA" id="ARBA00012438"/>
    </source>
</evidence>
<keyword evidence="10" id="KW-1185">Reference proteome</keyword>
<dbReference type="InterPro" id="IPR000700">
    <property type="entry name" value="PAS-assoc_C"/>
</dbReference>
<dbReference type="SUPFAM" id="SSF47384">
    <property type="entry name" value="Homodimeric domain of signal transducing histidine kinase"/>
    <property type="match status" value="1"/>
</dbReference>
<organism evidence="9 10">
    <name type="scientific">Paracraurococcus lichenis</name>
    <dbReference type="NCBI Taxonomy" id="3064888"/>
    <lineage>
        <taxon>Bacteria</taxon>
        <taxon>Pseudomonadati</taxon>
        <taxon>Pseudomonadota</taxon>
        <taxon>Alphaproteobacteria</taxon>
        <taxon>Acetobacterales</taxon>
        <taxon>Roseomonadaceae</taxon>
        <taxon>Paracraurococcus</taxon>
    </lineage>
</organism>
<evidence type="ECO:0000259" key="8">
    <source>
        <dbReference type="PROSITE" id="PS50113"/>
    </source>
</evidence>
<dbReference type="EC" id="2.7.13.3" evidence="2"/>
<dbReference type="PANTHER" id="PTHR43065:SF46">
    <property type="entry name" value="C4-DICARBOXYLATE TRANSPORT SENSOR PROTEIN DCTB"/>
    <property type="match status" value="1"/>
</dbReference>
<keyword evidence="4" id="KW-0547">Nucleotide-binding</keyword>
<dbReference type="Gene3D" id="3.30.450.20">
    <property type="entry name" value="PAS domain"/>
    <property type="match status" value="1"/>
</dbReference>
<dbReference type="NCBIfam" id="TIGR00229">
    <property type="entry name" value="sensory_box"/>
    <property type="match status" value="1"/>
</dbReference>
<dbReference type="Pfam" id="PF08448">
    <property type="entry name" value="PAS_4"/>
    <property type="match status" value="1"/>
</dbReference>
<evidence type="ECO:0000313" key="9">
    <source>
        <dbReference type="EMBL" id="MDO9714682.1"/>
    </source>
</evidence>
<dbReference type="InterPro" id="IPR001610">
    <property type="entry name" value="PAC"/>
</dbReference>
<evidence type="ECO:0000256" key="3">
    <source>
        <dbReference type="ARBA" id="ARBA00022679"/>
    </source>
</evidence>
<dbReference type="InterPro" id="IPR000014">
    <property type="entry name" value="PAS"/>
</dbReference>
<evidence type="ECO:0000256" key="6">
    <source>
        <dbReference type="ARBA" id="ARBA00022840"/>
    </source>
</evidence>